<accession>A0A177CMY9</accession>
<evidence type="ECO:0000313" key="4">
    <source>
        <dbReference type="Proteomes" id="UP000077069"/>
    </source>
</evidence>
<dbReference type="InterPro" id="IPR016040">
    <property type="entry name" value="NAD(P)-bd_dom"/>
</dbReference>
<dbReference type="InParanoid" id="A0A177CMY9"/>
<dbReference type="InterPro" id="IPR036291">
    <property type="entry name" value="NAD(P)-bd_dom_sf"/>
</dbReference>
<dbReference type="InterPro" id="IPR051606">
    <property type="entry name" value="Polyketide_Oxido-like"/>
</dbReference>
<dbReference type="Pfam" id="PF13460">
    <property type="entry name" value="NAD_binding_10"/>
    <property type="match status" value="1"/>
</dbReference>
<reference evidence="3 4" key="1">
    <citation type="submission" date="2016-05" db="EMBL/GenBank/DDBJ databases">
        <title>Comparative analysis of secretome profiles of manganese(II)-oxidizing ascomycete fungi.</title>
        <authorList>
            <consortium name="DOE Joint Genome Institute"/>
            <person name="Zeiner C.A."/>
            <person name="Purvine S.O."/>
            <person name="Zink E.M."/>
            <person name="Wu S."/>
            <person name="Pasa-Tolic L."/>
            <person name="Chaput D.L."/>
            <person name="Haridas S."/>
            <person name="Grigoriev I.V."/>
            <person name="Santelli C.M."/>
            <person name="Hansel C.M."/>
        </authorList>
    </citation>
    <scope>NUCLEOTIDE SEQUENCE [LARGE SCALE GENOMIC DNA]</scope>
    <source>
        <strain evidence="3 4">AP3s5-JAC2a</strain>
    </source>
</reference>
<dbReference type="Proteomes" id="UP000077069">
    <property type="component" value="Unassembled WGS sequence"/>
</dbReference>
<protein>
    <submittedName>
        <fullName evidence="3">NAD(P)-binding protein</fullName>
    </submittedName>
</protein>
<dbReference type="STRING" id="1460663.A0A177CMY9"/>
<dbReference type="OrthoDB" id="10250730at2759"/>
<feature type="domain" description="NAD(P)-binding" evidence="2">
    <location>
        <begin position="16"/>
        <end position="129"/>
    </location>
</feature>
<name>A0A177CMY9_9PLEO</name>
<dbReference type="SUPFAM" id="SSF51735">
    <property type="entry name" value="NAD(P)-binding Rossmann-fold domains"/>
    <property type="match status" value="1"/>
</dbReference>
<organism evidence="3 4">
    <name type="scientific">Paraphaeosphaeria sporulosa</name>
    <dbReference type="NCBI Taxonomy" id="1460663"/>
    <lineage>
        <taxon>Eukaryota</taxon>
        <taxon>Fungi</taxon>
        <taxon>Dikarya</taxon>
        <taxon>Ascomycota</taxon>
        <taxon>Pezizomycotina</taxon>
        <taxon>Dothideomycetes</taxon>
        <taxon>Pleosporomycetidae</taxon>
        <taxon>Pleosporales</taxon>
        <taxon>Massarineae</taxon>
        <taxon>Didymosphaeriaceae</taxon>
        <taxon>Paraphaeosphaeria</taxon>
    </lineage>
</organism>
<gene>
    <name evidence="3" type="ORF">CC84DRAFT_1240594</name>
</gene>
<keyword evidence="4" id="KW-1185">Reference proteome</keyword>
<dbReference type="PANTHER" id="PTHR43355">
    <property type="entry name" value="FLAVIN REDUCTASE (NADPH)"/>
    <property type="match status" value="1"/>
</dbReference>
<proteinExistence type="inferred from homology"/>
<dbReference type="Gene3D" id="3.40.50.720">
    <property type="entry name" value="NAD(P)-binding Rossmann-like Domain"/>
    <property type="match status" value="1"/>
</dbReference>
<evidence type="ECO:0000259" key="2">
    <source>
        <dbReference type="Pfam" id="PF13460"/>
    </source>
</evidence>
<evidence type="ECO:0000256" key="1">
    <source>
        <dbReference type="ARBA" id="ARBA00038376"/>
    </source>
</evidence>
<dbReference type="EMBL" id="KV441550">
    <property type="protein sequence ID" value="OAG08894.1"/>
    <property type="molecule type" value="Genomic_DNA"/>
</dbReference>
<sequence length="316" mass="34614">MAPSKPLRVGVIGPAGFGGSYLCVELLNRGHSVIGISRSPEKLGSHERYSPRSVDIDAISFSELAKHFEGIDVLVSEYGPHTGGADALVYMPFLETARKIVLAVKQSNVKYFLFVGGAGSLHVPGTPECCVDHPDFFMAYRRAIATSEAHIVYMEERLGIMGTALRAYRDARFAEQRGRATAEHQKVIKEYESSVKGKDRATDFIKAGRTAFMFFDGNTSFKWSFVSPSALYRPGVRTGKYEISIDDMVLVGEEQEDSIFEGRLTGISVADMAIAIADEVENEKLVGKHWSAWGDISEDKPAPAYLTLDSVEGGSK</sequence>
<dbReference type="GeneID" id="28767510"/>
<dbReference type="AlphaFoldDB" id="A0A177CMY9"/>
<evidence type="ECO:0000313" key="3">
    <source>
        <dbReference type="EMBL" id="OAG08894.1"/>
    </source>
</evidence>
<dbReference type="RefSeq" id="XP_018039259.1">
    <property type="nucleotide sequence ID" value="XM_018184024.1"/>
</dbReference>
<dbReference type="PANTHER" id="PTHR43355:SF2">
    <property type="entry name" value="FLAVIN REDUCTASE (NADPH)"/>
    <property type="match status" value="1"/>
</dbReference>
<comment type="similarity">
    <text evidence="1">Belongs to the avfA family.</text>
</comment>
<dbReference type="GO" id="GO:0016646">
    <property type="term" value="F:oxidoreductase activity, acting on the CH-NH group of donors, NAD or NADP as acceptor"/>
    <property type="evidence" value="ECO:0007669"/>
    <property type="project" value="TreeGrafter"/>
</dbReference>